<evidence type="ECO:0000313" key="6">
    <source>
        <dbReference type="Proteomes" id="UP001476798"/>
    </source>
</evidence>
<dbReference type="CDD" id="cd00054">
    <property type="entry name" value="EGF_CA"/>
    <property type="match status" value="1"/>
</dbReference>
<dbReference type="Gene3D" id="2.10.25.10">
    <property type="entry name" value="Laminin"/>
    <property type="match status" value="1"/>
</dbReference>
<reference evidence="5 6" key="1">
    <citation type="submission" date="2021-06" db="EMBL/GenBank/DDBJ databases">
        <authorList>
            <person name="Palmer J.M."/>
        </authorList>
    </citation>
    <scope>NUCLEOTIDE SEQUENCE [LARGE SCALE GENOMIC DNA]</scope>
    <source>
        <strain evidence="5 6">GA_2019</strain>
        <tissue evidence="5">Muscle</tissue>
    </source>
</reference>
<dbReference type="InterPro" id="IPR001881">
    <property type="entry name" value="EGF-like_Ca-bd_dom"/>
</dbReference>
<keyword evidence="6" id="KW-1185">Reference proteome</keyword>
<protein>
    <submittedName>
        <fullName evidence="5">Uncharacterized protein</fullName>
    </submittedName>
</protein>
<feature type="domain" description="EGF-like calcium-binding" evidence="3">
    <location>
        <begin position="19"/>
        <end position="60"/>
    </location>
</feature>
<dbReference type="SMART" id="SM00181">
    <property type="entry name" value="EGF"/>
    <property type="match status" value="1"/>
</dbReference>
<organism evidence="5 6">
    <name type="scientific">Goodea atripinnis</name>
    <dbReference type="NCBI Taxonomy" id="208336"/>
    <lineage>
        <taxon>Eukaryota</taxon>
        <taxon>Metazoa</taxon>
        <taxon>Chordata</taxon>
        <taxon>Craniata</taxon>
        <taxon>Vertebrata</taxon>
        <taxon>Euteleostomi</taxon>
        <taxon>Actinopterygii</taxon>
        <taxon>Neopterygii</taxon>
        <taxon>Teleostei</taxon>
        <taxon>Neoteleostei</taxon>
        <taxon>Acanthomorphata</taxon>
        <taxon>Ovalentaria</taxon>
        <taxon>Atherinomorphae</taxon>
        <taxon>Cyprinodontiformes</taxon>
        <taxon>Goodeidae</taxon>
        <taxon>Goodea</taxon>
    </lineage>
</organism>
<evidence type="ECO:0000256" key="1">
    <source>
        <dbReference type="ARBA" id="ARBA00022536"/>
    </source>
</evidence>
<evidence type="ECO:0000313" key="5">
    <source>
        <dbReference type="EMBL" id="MEQ2180316.1"/>
    </source>
</evidence>
<feature type="domain" description="EGF-like" evidence="4">
    <location>
        <begin position="22"/>
        <end position="60"/>
    </location>
</feature>
<proteinExistence type="predicted"/>
<dbReference type="SMART" id="SM00179">
    <property type="entry name" value="EGF_CA"/>
    <property type="match status" value="1"/>
</dbReference>
<dbReference type="PROSITE" id="PS01187">
    <property type="entry name" value="EGF_CA"/>
    <property type="match status" value="1"/>
</dbReference>
<dbReference type="SUPFAM" id="SSF57196">
    <property type="entry name" value="EGF/Laminin"/>
    <property type="match status" value="1"/>
</dbReference>
<dbReference type="Pfam" id="PF07645">
    <property type="entry name" value="EGF_CA"/>
    <property type="match status" value="1"/>
</dbReference>
<dbReference type="InterPro" id="IPR049883">
    <property type="entry name" value="NOTCH1_EGF-like"/>
</dbReference>
<keyword evidence="2" id="KW-1015">Disulfide bond</keyword>
<evidence type="ECO:0000256" key="2">
    <source>
        <dbReference type="ARBA" id="ARBA00023157"/>
    </source>
</evidence>
<keyword evidence="1" id="KW-0245">EGF-like domain</keyword>
<name>A0ABV0PA33_9TELE</name>
<dbReference type="InterPro" id="IPR000742">
    <property type="entry name" value="EGF"/>
</dbReference>
<dbReference type="EMBL" id="JAHRIO010069970">
    <property type="protein sequence ID" value="MEQ2180316.1"/>
    <property type="molecule type" value="Genomic_DNA"/>
</dbReference>
<accession>A0ABV0PA33</accession>
<sequence>MGKLETACTISNYASPVINIDECQAPGVCLGGVCINTEGSFSCMSCDLGFSVAPNGLSCEGTKQWDVSLWSIKFKISFSQSSVPTLHDPSSGKTLLKAKMDD</sequence>
<evidence type="ECO:0000259" key="4">
    <source>
        <dbReference type="SMART" id="SM00181"/>
    </source>
</evidence>
<evidence type="ECO:0000259" key="3">
    <source>
        <dbReference type="SMART" id="SM00179"/>
    </source>
</evidence>
<comment type="caution">
    <text evidence="5">The sequence shown here is derived from an EMBL/GenBank/DDBJ whole genome shotgun (WGS) entry which is preliminary data.</text>
</comment>
<gene>
    <name evidence="5" type="ORF">GOODEAATRI_000111</name>
</gene>
<dbReference type="Proteomes" id="UP001476798">
    <property type="component" value="Unassembled WGS sequence"/>
</dbReference>
<dbReference type="InterPro" id="IPR018097">
    <property type="entry name" value="EGF_Ca-bd_CS"/>
</dbReference>